<dbReference type="CDD" id="cd02440">
    <property type="entry name" value="AdoMet_MTases"/>
    <property type="match status" value="1"/>
</dbReference>
<evidence type="ECO:0000256" key="2">
    <source>
        <dbReference type="ARBA" id="ARBA00022490"/>
    </source>
</evidence>
<organism evidence="7 8">
    <name type="scientific">Dasania phycosphaerae</name>
    <dbReference type="NCBI Taxonomy" id="2950436"/>
    <lineage>
        <taxon>Bacteria</taxon>
        <taxon>Pseudomonadati</taxon>
        <taxon>Pseudomonadota</taxon>
        <taxon>Gammaproteobacteria</taxon>
        <taxon>Cellvibrionales</taxon>
        <taxon>Spongiibacteraceae</taxon>
        <taxon>Dasania</taxon>
    </lineage>
</organism>
<dbReference type="SUPFAM" id="SSF53335">
    <property type="entry name" value="S-adenosyl-L-methionine-dependent methyltransferases"/>
    <property type="match status" value="1"/>
</dbReference>
<protein>
    <recommendedName>
        <fullName evidence="6">Ribosomal protein L11 methyltransferase</fullName>
        <shortName evidence="6">L11 Mtase</shortName>
        <ecNumber evidence="6">2.1.1.-</ecNumber>
    </recommendedName>
</protein>
<evidence type="ECO:0000313" key="8">
    <source>
        <dbReference type="Proteomes" id="UP001069090"/>
    </source>
</evidence>
<gene>
    <name evidence="6 7" type="primary">prmA</name>
    <name evidence="7" type="ORF">O0V09_09410</name>
</gene>
<dbReference type="EMBL" id="JAPTGG010000007">
    <property type="protein sequence ID" value="MCZ0865418.1"/>
    <property type="molecule type" value="Genomic_DNA"/>
</dbReference>
<comment type="subcellular location">
    <subcellularLocation>
        <location evidence="6">Cytoplasm</location>
    </subcellularLocation>
</comment>
<dbReference type="InterPro" id="IPR029063">
    <property type="entry name" value="SAM-dependent_MTases_sf"/>
</dbReference>
<dbReference type="Pfam" id="PF06325">
    <property type="entry name" value="PrmA"/>
    <property type="match status" value="1"/>
</dbReference>
<dbReference type="InterPro" id="IPR004498">
    <property type="entry name" value="Ribosomal_PrmA_MeTrfase"/>
</dbReference>
<name>A0A9J6RM14_9GAMM</name>
<keyword evidence="2 6" id="KW-0963">Cytoplasm</keyword>
<reference evidence="7 8" key="1">
    <citation type="submission" date="2022-12" db="EMBL/GenBank/DDBJ databases">
        <title>Dasania phycosphaerae sp. nov., isolated from particulate material of the south coast of Korea.</title>
        <authorList>
            <person name="Jiang Y."/>
        </authorList>
    </citation>
    <scope>NUCLEOTIDE SEQUENCE [LARGE SCALE GENOMIC DNA]</scope>
    <source>
        <strain evidence="7 8">GY-19</strain>
    </source>
</reference>
<comment type="caution">
    <text evidence="7">The sequence shown here is derived from an EMBL/GenBank/DDBJ whole genome shotgun (WGS) entry which is preliminary data.</text>
</comment>
<comment type="function">
    <text evidence="6">Methylates ribosomal protein L11.</text>
</comment>
<evidence type="ECO:0000256" key="6">
    <source>
        <dbReference type="HAMAP-Rule" id="MF_00735"/>
    </source>
</evidence>
<accession>A0A9J6RM14</accession>
<dbReference type="PANTHER" id="PTHR43648:SF1">
    <property type="entry name" value="ELECTRON TRANSFER FLAVOPROTEIN BETA SUBUNIT LYSINE METHYLTRANSFERASE"/>
    <property type="match status" value="1"/>
</dbReference>
<keyword evidence="8" id="KW-1185">Reference proteome</keyword>
<dbReference type="Gene3D" id="3.40.50.150">
    <property type="entry name" value="Vaccinia Virus protein VP39"/>
    <property type="match status" value="1"/>
</dbReference>
<proteinExistence type="inferred from homology"/>
<dbReference type="GO" id="GO:0032259">
    <property type="term" value="P:methylation"/>
    <property type="evidence" value="ECO:0007669"/>
    <property type="project" value="UniProtKB-KW"/>
</dbReference>
<dbReference type="GO" id="GO:0016279">
    <property type="term" value="F:protein-lysine N-methyltransferase activity"/>
    <property type="evidence" value="ECO:0007669"/>
    <property type="project" value="TreeGrafter"/>
</dbReference>
<dbReference type="EC" id="2.1.1.-" evidence="6"/>
<dbReference type="NCBIfam" id="TIGR00406">
    <property type="entry name" value="prmA"/>
    <property type="match status" value="1"/>
</dbReference>
<keyword evidence="7" id="KW-0689">Ribosomal protein</keyword>
<evidence type="ECO:0000313" key="7">
    <source>
        <dbReference type="EMBL" id="MCZ0865418.1"/>
    </source>
</evidence>
<comment type="similarity">
    <text evidence="1 6">Belongs to the methyltransferase superfamily. PrmA family.</text>
</comment>
<keyword evidence="4 6" id="KW-0808">Transferase</keyword>
<keyword evidence="3 6" id="KW-0489">Methyltransferase</keyword>
<feature type="binding site" evidence="6">
    <location>
        <position position="144"/>
    </location>
    <ligand>
        <name>S-adenosyl-L-methionine</name>
        <dbReference type="ChEBI" id="CHEBI:59789"/>
    </ligand>
</feature>
<dbReference type="Proteomes" id="UP001069090">
    <property type="component" value="Unassembled WGS sequence"/>
</dbReference>
<keyword evidence="7" id="KW-0687">Ribonucleoprotein</keyword>
<dbReference type="GO" id="GO:0005829">
    <property type="term" value="C:cytosol"/>
    <property type="evidence" value="ECO:0007669"/>
    <property type="project" value="TreeGrafter"/>
</dbReference>
<dbReference type="PIRSF" id="PIRSF000401">
    <property type="entry name" value="RPL11_MTase"/>
    <property type="match status" value="1"/>
</dbReference>
<feature type="binding site" evidence="6">
    <location>
        <position position="165"/>
    </location>
    <ligand>
        <name>S-adenosyl-L-methionine</name>
        <dbReference type="ChEBI" id="CHEBI:59789"/>
    </ligand>
</feature>
<evidence type="ECO:0000256" key="1">
    <source>
        <dbReference type="ARBA" id="ARBA00009741"/>
    </source>
</evidence>
<sequence>MSWLQIRVQCQRSQAEAIEDALLAAGAASVTMEDDADQPILEPGVGETPLWDNIKVTGLFTADTDTTQATLVATATLGSSLPAYRWEILEDKDWERAWMDNYHPMRFGQNLWICPSWQEPPEPDATNLMLDPGLAFGTGTHPTTALCLEWLDSAELKDKVVIDYGCGSGILGIAALLLGAKQVIAVDNDPQALIATLDNAQNNNIKPKRISTYLPEDTPGIKADIVLANILAGPLTELAETLSQHCLAGGDIVLSGLLDIQAEDLSQHYQQWFNMQPSVNQQGWMRLSGKRKTS</sequence>
<dbReference type="GO" id="GO:0005840">
    <property type="term" value="C:ribosome"/>
    <property type="evidence" value="ECO:0007669"/>
    <property type="project" value="UniProtKB-KW"/>
</dbReference>
<evidence type="ECO:0000256" key="4">
    <source>
        <dbReference type="ARBA" id="ARBA00022679"/>
    </source>
</evidence>
<dbReference type="AlphaFoldDB" id="A0A9J6RM14"/>
<evidence type="ECO:0000256" key="3">
    <source>
        <dbReference type="ARBA" id="ARBA00022603"/>
    </source>
</evidence>
<feature type="binding site" evidence="6">
    <location>
        <position position="229"/>
    </location>
    <ligand>
        <name>S-adenosyl-L-methionine</name>
        <dbReference type="ChEBI" id="CHEBI:59789"/>
    </ligand>
</feature>
<evidence type="ECO:0000256" key="5">
    <source>
        <dbReference type="ARBA" id="ARBA00022691"/>
    </source>
</evidence>
<dbReference type="PANTHER" id="PTHR43648">
    <property type="entry name" value="ELECTRON TRANSFER FLAVOPROTEIN BETA SUBUNIT LYSINE METHYLTRANSFERASE"/>
    <property type="match status" value="1"/>
</dbReference>
<dbReference type="RefSeq" id="WP_258331566.1">
    <property type="nucleotide sequence ID" value="NZ_JAPTGG010000007.1"/>
</dbReference>
<feature type="binding site" evidence="6">
    <location>
        <position position="187"/>
    </location>
    <ligand>
        <name>S-adenosyl-L-methionine</name>
        <dbReference type="ChEBI" id="CHEBI:59789"/>
    </ligand>
</feature>
<dbReference type="InterPro" id="IPR050078">
    <property type="entry name" value="Ribosomal_L11_MeTrfase_PrmA"/>
</dbReference>
<comment type="catalytic activity">
    <reaction evidence="6">
        <text>L-lysyl-[protein] + 3 S-adenosyl-L-methionine = N(6),N(6),N(6)-trimethyl-L-lysyl-[protein] + 3 S-adenosyl-L-homocysteine + 3 H(+)</text>
        <dbReference type="Rhea" id="RHEA:54192"/>
        <dbReference type="Rhea" id="RHEA-COMP:9752"/>
        <dbReference type="Rhea" id="RHEA-COMP:13826"/>
        <dbReference type="ChEBI" id="CHEBI:15378"/>
        <dbReference type="ChEBI" id="CHEBI:29969"/>
        <dbReference type="ChEBI" id="CHEBI:57856"/>
        <dbReference type="ChEBI" id="CHEBI:59789"/>
        <dbReference type="ChEBI" id="CHEBI:61961"/>
    </reaction>
</comment>
<keyword evidence="5 6" id="KW-0949">S-adenosyl-L-methionine</keyword>
<dbReference type="HAMAP" id="MF_00735">
    <property type="entry name" value="Methyltr_PrmA"/>
    <property type="match status" value="1"/>
</dbReference>